<keyword evidence="2" id="KW-1185">Reference proteome</keyword>
<protein>
    <submittedName>
        <fullName evidence="1">Uncharacterized protein</fullName>
    </submittedName>
</protein>
<gene>
    <name evidence="1" type="ORF">ADP64_000049</name>
</gene>
<name>A0A0K2FI29_9CAUD</name>
<organism evidence="1 2">
    <name type="scientific">Achromobacter phage phiAxp-2</name>
    <dbReference type="NCBI Taxonomy" id="1664246"/>
    <lineage>
        <taxon>Viruses</taxon>
        <taxon>Duplodnaviria</taxon>
        <taxon>Heunggongvirae</taxon>
        <taxon>Uroviricota</taxon>
        <taxon>Caudoviricetes</taxon>
        <taxon>Casjensviridae</taxon>
        <taxon>Fengtaivirus</taxon>
        <taxon>Fengtaivirus Axp2</taxon>
    </lineage>
</organism>
<dbReference type="KEGG" id="vg:26798932"/>
<proteinExistence type="predicted"/>
<evidence type="ECO:0000313" key="2">
    <source>
        <dbReference type="Proteomes" id="UP000201646"/>
    </source>
</evidence>
<reference evidence="1" key="1">
    <citation type="submission" date="2015-09" db="EMBL/GenBank/DDBJ databases">
        <authorList>
            <person name="Zhao X."/>
        </authorList>
    </citation>
    <scope>NUCLEOTIDE SEQUENCE [LARGE SCALE GENOMIC DNA]</scope>
</reference>
<dbReference type="EMBL" id="KT321316">
    <property type="protein sequence ID" value="ALA45421.1"/>
    <property type="molecule type" value="Genomic_DNA"/>
</dbReference>
<dbReference type="Proteomes" id="UP000201646">
    <property type="component" value="Segment"/>
</dbReference>
<sequence>MNRPLPSVVYGDKVRPNGIYGPSLVERRQVDDGFGNLVLVTEERPYGLAFIEYGRDQYTVILDTQRR</sequence>
<accession>A0A0K2FI29</accession>
<dbReference type="GeneID" id="26798932"/>
<dbReference type="RefSeq" id="YP_009226467.1">
    <property type="nucleotide sequence ID" value="NC_029106.1"/>
</dbReference>
<evidence type="ECO:0000313" key="1">
    <source>
        <dbReference type="EMBL" id="ALA45421.1"/>
    </source>
</evidence>